<dbReference type="Proteomes" id="UP000046392">
    <property type="component" value="Unplaced"/>
</dbReference>
<dbReference type="InterPro" id="IPR003378">
    <property type="entry name" value="Fringe-like_glycosylTrfase"/>
</dbReference>
<sequence>MKAIIFIILLFLYIEISYGKKKFIPAKENIYTNYTNDVVFNNVAGELNNKVKVFCIFLTTPKNKISRIRHQKNTWVKRCNAYIYASGSDDEDIPAIKAYRKDHYKFSYGKMQYAFKYVYKHYKDKYDWFLRIDCDTYVVMENLRMLLLNKDPNKHYYSGFQLTYKPSGLPKDFQYPQGGSYVMSKKTLSLLVTKGLGNKKYCRIKDDGFEDVEIGICLYNLKVKLNDGRDKYGRILYLPFEIDQALTPYKTRHKKIFLSKRSLFKYPNGIGAMSEYPISFHKVYGETMYMLEYLIYHMHVAGLRNPMLIPNNENVPETSKSIIETIRSYSSNYYKN</sequence>
<keyword evidence="9" id="KW-0735">Signal-anchor</keyword>
<evidence type="ECO:0000256" key="11">
    <source>
        <dbReference type="ARBA" id="ARBA00023136"/>
    </source>
</evidence>
<dbReference type="GO" id="GO:0000166">
    <property type="term" value="F:nucleotide binding"/>
    <property type="evidence" value="ECO:0007669"/>
    <property type="project" value="UniProtKB-KW"/>
</dbReference>
<reference evidence="15 16" key="1">
    <citation type="submission" date="2017-02" db="UniProtKB">
        <authorList>
            <consortium name="WormBaseParasite"/>
        </authorList>
    </citation>
    <scope>IDENTIFICATION</scope>
</reference>
<keyword evidence="11" id="KW-0472">Membrane</keyword>
<keyword evidence="14" id="KW-1185">Reference proteome</keyword>
<dbReference type="InterPro" id="IPR026050">
    <property type="entry name" value="C1GALT1/C1GALT1_chp1"/>
</dbReference>
<keyword evidence="7" id="KW-0812">Transmembrane</keyword>
<evidence type="ECO:0000256" key="3">
    <source>
        <dbReference type="ARBA" id="ARBA00006462"/>
    </source>
</evidence>
<name>A0A0N5BM56_STREA</name>
<evidence type="ECO:0000256" key="6">
    <source>
        <dbReference type="ARBA" id="ARBA00022679"/>
    </source>
</evidence>
<evidence type="ECO:0000256" key="10">
    <source>
        <dbReference type="ARBA" id="ARBA00022989"/>
    </source>
</evidence>
<feature type="chain" id="PRO_5009790767" description="N-acetylgalactosaminide beta-1,3-galactosyltransferase" evidence="12">
    <location>
        <begin position="20"/>
        <end position="336"/>
    </location>
</feature>
<evidence type="ECO:0000256" key="5">
    <source>
        <dbReference type="ARBA" id="ARBA00022676"/>
    </source>
</evidence>
<evidence type="ECO:0000313" key="16">
    <source>
        <dbReference type="WBParaSite" id="SPAL_0000700200.1"/>
    </source>
</evidence>
<dbReference type="STRING" id="174720.A0A0N5BM56"/>
<keyword evidence="6" id="KW-0808">Transferase</keyword>
<dbReference type="AlphaFoldDB" id="A0A0N5BM56"/>
<comment type="pathway">
    <text evidence="2">Protein modification; protein glycosylation.</text>
</comment>
<evidence type="ECO:0000256" key="8">
    <source>
        <dbReference type="ARBA" id="ARBA00022741"/>
    </source>
</evidence>
<evidence type="ECO:0000256" key="4">
    <source>
        <dbReference type="ARBA" id="ARBA00012557"/>
    </source>
</evidence>
<evidence type="ECO:0000256" key="12">
    <source>
        <dbReference type="SAM" id="SignalP"/>
    </source>
</evidence>
<proteinExistence type="inferred from homology"/>
<dbReference type="EC" id="2.4.1.122" evidence="4"/>
<comment type="subcellular location">
    <subcellularLocation>
        <location evidence="1">Membrane</location>
        <topology evidence="1">Single-pass type II membrane protein</topology>
    </subcellularLocation>
</comment>
<dbReference type="Pfam" id="PF02434">
    <property type="entry name" value="Fringe"/>
    <property type="match status" value="1"/>
</dbReference>
<feature type="signal peptide" evidence="12">
    <location>
        <begin position="1"/>
        <end position="19"/>
    </location>
</feature>
<feature type="domain" description="Fringe-like glycosyltransferase" evidence="13">
    <location>
        <begin position="53"/>
        <end position="225"/>
    </location>
</feature>
<dbReference type="GO" id="GO:0016020">
    <property type="term" value="C:membrane"/>
    <property type="evidence" value="ECO:0007669"/>
    <property type="project" value="UniProtKB-SubCell"/>
</dbReference>
<dbReference type="WBParaSite" id="SPAL_0000700200.1">
    <property type="protein sequence ID" value="SPAL_0000700200.1"/>
    <property type="gene ID" value="SPAL_0000700200"/>
</dbReference>
<keyword evidence="5" id="KW-0328">Glycosyltransferase</keyword>
<dbReference type="WBParaSite" id="SPAL_0000699900.2">
    <property type="protein sequence ID" value="SPAL_0000699900.2"/>
    <property type="gene ID" value="SPAL_0000699900"/>
</dbReference>
<organism evidence="14 15">
    <name type="scientific">Strongyloides papillosus</name>
    <name type="common">Intestinal threadworm</name>
    <dbReference type="NCBI Taxonomy" id="174720"/>
    <lineage>
        <taxon>Eukaryota</taxon>
        <taxon>Metazoa</taxon>
        <taxon>Ecdysozoa</taxon>
        <taxon>Nematoda</taxon>
        <taxon>Chromadorea</taxon>
        <taxon>Rhabditida</taxon>
        <taxon>Tylenchina</taxon>
        <taxon>Panagrolaimomorpha</taxon>
        <taxon>Strongyloidoidea</taxon>
        <taxon>Strongyloididae</taxon>
        <taxon>Strongyloides</taxon>
    </lineage>
</organism>
<accession>A0A0N5BM56</accession>
<dbReference type="PANTHER" id="PTHR23033:SF14">
    <property type="entry name" value="GLYCOPROTEIN-N-ACETYLGALACTOSAMINE 3-BETA-GALACTOSYLTRANSFERASE 1-RELATED"/>
    <property type="match status" value="1"/>
</dbReference>
<keyword evidence="10" id="KW-1133">Transmembrane helix</keyword>
<evidence type="ECO:0000256" key="9">
    <source>
        <dbReference type="ARBA" id="ARBA00022968"/>
    </source>
</evidence>
<evidence type="ECO:0000259" key="13">
    <source>
        <dbReference type="Pfam" id="PF02434"/>
    </source>
</evidence>
<comment type="similarity">
    <text evidence="3">Belongs to the glycosyltransferase 31 family. Beta3-Gal-T subfamily.</text>
</comment>
<keyword evidence="12" id="KW-0732">Signal</keyword>
<protein>
    <recommendedName>
        <fullName evidence="4">N-acetylgalactosaminide beta-1,3-galactosyltransferase</fullName>
        <ecNumber evidence="4">2.4.1.122</ecNumber>
    </recommendedName>
</protein>
<evidence type="ECO:0000313" key="14">
    <source>
        <dbReference type="Proteomes" id="UP000046392"/>
    </source>
</evidence>
<dbReference type="GO" id="GO:0016263">
    <property type="term" value="F:glycoprotein-N-acetylgalactosamine 3-beta-galactosyltransferase activity"/>
    <property type="evidence" value="ECO:0007669"/>
    <property type="project" value="UniProtKB-EC"/>
</dbReference>
<evidence type="ECO:0000313" key="15">
    <source>
        <dbReference type="WBParaSite" id="SPAL_0000699900.2"/>
    </source>
</evidence>
<evidence type="ECO:0000256" key="1">
    <source>
        <dbReference type="ARBA" id="ARBA00004606"/>
    </source>
</evidence>
<evidence type="ECO:0000256" key="7">
    <source>
        <dbReference type="ARBA" id="ARBA00022692"/>
    </source>
</evidence>
<dbReference type="PANTHER" id="PTHR23033">
    <property type="entry name" value="BETA1,3-GALACTOSYLTRANSFERASE"/>
    <property type="match status" value="1"/>
</dbReference>
<keyword evidence="8" id="KW-0547">Nucleotide-binding</keyword>
<dbReference type="Gene3D" id="3.90.550.50">
    <property type="match status" value="1"/>
</dbReference>
<evidence type="ECO:0000256" key="2">
    <source>
        <dbReference type="ARBA" id="ARBA00004922"/>
    </source>
</evidence>